<dbReference type="GO" id="GO:0008233">
    <property type="term" value="F:peptidase activity"/>
    <property type="evidence" value="ECO:0007669"/>
    <property type="project" value="UniProtKB-KW"/>
</dbReference>
<dbReference type="AlphaFoldDB" id="A0A316G2S1"/>
<evidence type="ECO:0000256" key="1">
    <source>
        <dbReference type="ARBA" id="ARBA00008542"/>
    </source>
</evidence>
<keyword evidence="3" id="KW-0378">Hydrolase</keyword>
<dbReference type="KEGG" id="salo:EF888_06665"/>
<evidence type="ECO:0000313" key="3">
    <source>
        <dbReference type="EMBL" id="PWK55244.1"/>
    </source>
</evidence>
<sequence>MPKVSEAKIAILSTHGFEQSELEVPLQKLKDAGAEVHVISPDGEDIKGWDQKDWGRSVAVDKPIRQALASDYDALVLPGGQMNPDLLRVEEEALEFIKSFYDGGKTVAAICHAPWLLAEIGVVEGRKMTSYKSIKTDMINAGAEWEDSAVVADNGIVTSRNPGDLDAFVAKIIEEIEEGTHAREAA</sequence>
<comment type="similarity">
    <text evidence="1">Belongs to the peptidase C56 family.</text>
</comment>
<dbReference type="EMBL" id="QGGV01000008">
    <property type="protein sequence ID" value="PWK55244.1"/>
    <property type="molecule type" value="Genomic_DNA"/>
</dbReference>
<dbReference type="InterPro" id="IPR002818">
    <property type="entry name" value="DJ-1/PfpI"/>
</dbReference>
<evidence type="ECO:0000313" key="4">
    <source>
        <dbReference type="Proteomes" id="UP000245390"/>
    </source>
</evidence>
<feature type="domain" description="DJ-1/PfpI" evidence="2">
    <location>
        <begin position="8"/>
        <end position="175"/>
    </location>
</feature>
<accession>A0A316G2S1</accession>
<dbReference type="RefSeq" id="WP_109760241.1">
    <property type="nucleotide sequence ID" value="NZ_CP034588.1"/>
</dbReference>
<dbReference type="Proteomes" id="UP000245390">
    <property type="component" value="Unassembled WGS sequence"/>
</dbReference>
<keyword evidence="4" id="KW-1185">Reference proteome</keyword>
<dbReference type="PROSITE" id="PS51276">
    <property type="entry name" value="PEPTIDASE_C56_PFPI"/>
    <property type="match status" value="1"/>
</dbReference>
<dbReference type="SUPFAM" id="SSF52317">
    <property type="entry name" value="Class I glutamine amidotransferase-like"/>
    <property type="match status" value="1"/>
</dbReference>
<dbReference type="NCBIfam" id="TIGR01382">
    <property type="entry name" value="PfpI"/>
    <property type="match status" value="1"/>
</dbReference>
<protein>
    <submittedName>
        <fullName evidence="3">Protease I</fullName>
    </submittedName>
</protein>
<dbReference type="Pfam" id="PF01965">
    <property type="entry name" value="DJ-1_PfpI"/>
    <property type="match status" value="1"/>
</dbReference>
<organism evidence="3 4">
    <name type="scientific">Silicimonas algicola</name>
    <dbReference type="NCBI Taxonomy" id="1826607"/>
    <lineage>
        <taxon>Bacteria</taxon>
        <taxon>Pseudomonadati</taxon>
        <taxon>Pseudomonadota</taxon>
        <taxon>Alphaproteobacteria</taxon>
        <taxon>Rhodobacterales</taxon>
        <taxon>Paracoccaceae</taxon>
    </lineage>
</organism>
<keyword evidence="3" id="KW-0645">Protease</keyword>
<dbReference type="PANTHER" id="PTHR42733:SF12">
    <property type="entry name" value="PROTEINASE"/>
    <property type="match status" value="1"/>
</dbReference>
<dbReference type="Gene3D" id="3.40.50.880">
    <property type="match status" value="1"/>
</dbReference>
<dbReference type="InterPro" id="IPR006286">
    <property type="entry name" value="C56_PfpI-like"/>
</dbReference>
<comment type="caution">
    <text evidence="3">The sequence shown here is derived from an EMBL/GenBank/DDBJ whole genome shotgun (WGS) entry which is preliminary data.</text>
</comment>
<reference evidence="3 4" key="1">
    <citation type="submission" date="2018-05" db="EMBL/GenBank/DDBJ databases">
        <title>Genomic Encyclopedia of Type Strains, Phase IV (KMG-IV): sequencing the most valuable type-strain genomes for metagenomic binning, comparative biology and taxonomic classification.</title>
        <authorList>
            <person name="Goeker M."/>
        </authorList>
    </citation>
    <scope>NUCLEOTIDE SEQUENCE [LARGE SCALE GENOMIC DNA]</scope>
    <source>
        <strain evidence="3 4">DSM 103371</strain>
    </source>
</reference>
<gene>
    <name evidence="3" type="ORF">C8D95_108123</name>
</gene>
<dbReference type="CDD" id="cd03134">
    <property type="entry name" value="GATase1_PfpI_like"/>
    <property type="match status" value="1"/>
</dbReference>
<dbReference type="OrthoDB" id="9792284at2"/>
<name>A0A316G2S1_9RHOB</name>
<proteinExistence type="inferred from homology"/>
<dbReference type="GO" id="GO:0006508">
    <property type="term" value="P:proteolysis"/>
    <property type="evidence" value="ECO:0007669"/>
    <property type="project" value="UniProtKB-KW"/>
</dbReference>
<dbReference type="PANTHER" id="PTHR42733">
    <property type="entry name" value="DJ-1 PROTEIN"/>
    <property type="match status" value="1"/>
</dbReference>
<dbReference type="InterPro" id="IPR029062">
    <property type="entry name" value="Class_I_gatase-like"/>
</dbReference>
<evidence type="ECO:0000259" key="2">
    <source>
        <dbReference type="Pfam" id="PF01965"/>
    </source>
</evidence>